<reference evidence="5" key="1">
    <citation type="submission" date="2020-05" db="EMBL/GenBank/DDBJ databases">
        <authorList>
            <person name="Chiriac C."/>
            <person name="Salcher M."/>
            <person name="Ghai R."/>
            <person name="Kavagutti S V."/>
        </authorList>
    </citation>
    <scope>NUCLEOTIDE SEQUENCE</scope>
</reference>
<dbReference type="AlphaFoldDB" id="A0A6J6TE26"/>
<dbReference type="EMBL" id="CAEZYW010000140">
    <property type="protein sequence ID" value="CAB4744509.1"/>
    <property type="molecule type" value="Genomic_DNA"/>
</dbReference>
<evidence type="ECO:0000313" key="5">
    <source>
        <dbReference type="EMBL" id="CAB4744509.1"/>
    </source>
</evidence>
<accession>A0A6J6TE26</accession>
<proteinExistence type="inferred from homology"/>
<dbReference type="GO" id="GO:0004553">
    <property type="term" value="F:hydrolase activity, hydrolyzing O-glycosyl compounds"/>
    <property type="evidence" value="ECO:0007669"/>
    <property type="project" value="TreeGrafter"/>
</dbReference>
<keyword evidence="3" id="KW-0326">Glycosidase</keyword>
<comment type="similarity">
    <text evidence="1">Belongs to the glycosyl hydrolase 39 family.</text>
</comment>
<protein>
    <submittedName>
        <fullName evidence="5">Unannotated protein</fullName>
    </submittedName>
</protein>
<dbReference type="Pfam" id="PF01229">
    <property type="entry name" value="Glyco_hydro_39"/>
    <property type="match status" value="1"/>
</dbReference>
<dbReference type="PROSITE" id="PS51257">
    <property type="entry name" value="PROKAR_LIPOPROTEIN"/>
    <property type="match status" value="1"/>
</dbReference>
<gene>
    <name evidence="5" type="ORF">UFOPK2786_00966</name>
</gene>
<evidence type="ECO:0000256" key="3">
    <source>
        <dbReference type="ARBA" id="ARBA00023295"/>
    </source>
</evidence>
<dbReference type="InterPro" id="IPR017853">
    <property type="entry name" value="GH"/>
</dbReference>
<dbReference type="InterPro" id="IPR051923">
    <property type="entry name" value="Glycosyl_Hydrolase_39"/>
</dbReference>
<dbReference type="SUPFAM" id="SSF51445">
    <property type="entry name" value="(Trans)glycosidases"/>
    <property type="match status" value="1"/>
</dbReference>
<evidence type="ECO:0000256" key="2">
    <source>
        <dbReference type="ARBA" id="ARBA00022801"/>
    </source>
</evidence>
<name>A0A6J6TE26_9ZZZZ</name>
<organism evidence="5">
    <name type="scientific">freshwater metagenome</name>
    <dbReference type="NCBI Taxonomy" id="449393"/>
    <lineage>
        <taxon>unclassified sequences</taxon>
        <taxon>metagenomes</taxon>
        <taxon>ecological metagenomes</taxon>
    </lineage>
</organism>
<dbReference type="Gene3D" id="3.20.20.80">
    <property type="entry name" value="Glycosidases"/>
    <property type="match status" value="1"/>
</dbReference>
<dbReference type="PANTHER" id="PTHR12631">
    <property type="entry name" value="ALPHA-L-IDURONIDASE"/>
    <property type="match status" value="1"/>
</dbReference>
<dbReference type="InterPro" id="IPR049166">
    <property type="entry name" value="GH39_cat"/>
</dbReference>
<sequence>MVRSKLVVAAASLSVLALGVTACGSSSPTVAPASPSASGPSVPGIPASLVGMQVEGVEVEAWPSAPYGALRLWDNGTAWSQIELAKGEFKWDNLEGALANAESKGMTDILMVLGTTPEWAAKKGAVKKGQADYPQPGAASAPANLQDWDEWVTAVVTRFKGRISSYEIWNEANLKNFYNGTPEELAEMTARAYKIIKAADPEALVVSASPALRLSARFDAFYPKYLAALAKADWPVDVIALHAYPSGDGSPQIRGGLIDTFKSALAEAGAPADIPIWDTELNYGLAGPGDIAKTDITGPAAAGWIVRTYIDNLRYGIERAYWYIWTQKPYPLLGIQAYPGSDGEQGFFAIDNWVVGSQFEGCTDTAGAVTCNFSRDGQKSIVAWAETGDAPYTAPAGSQLVCDPLANCQEIAEGAAITLTEVPVRIYVQG</sequence>
<feature type="domain" description="Glycosyl hydrolases family 39 N-terminal catalytic" evidence="4">
    <location>
        <begin position="140"/>
        <end position="316"/>
    </location>
</feature>
<evidence type="ECO:0000259" key="4">
    <source>
        <dbReference type="Pfam" id="PF01229"/>
    </source>
</evidence>
<keyword evidence="2" id="KW-0378">Hydrolase</keyword>
<evidence type="ECO:0000256" key="1">
    <source>
        <dbReference type="ARBA" id="ARBA00008875"/>
    </source>
</evidence>
<dbReference type="PANTHER" id="PTHR12631:SF10">
    <property type="entry name" value="BETA-XYLOSIDASE-LIKE PROTEIN-RELATED"/>
    <property type="match status" value="1"/>
</dbReference>